<protein>
    <recommendedName>
        <fullName evidence="2">F-box domain-containing protein</fullName>
    </recommendedName>
</protein>
<comment type="caution">
    <text evidence="3">The sequence shown here is derived from an EMBL/GenBank/DDBJ whole genome shotgun (WGS) entry which is preliminary data.</text>
</comment>
<feature type="compositionally biased region" description="Basic and acidic residues" evidence="1">
    <location>
        <begin position="103"/>
        <end position="113"/>
    </location>
</feature>
<dbReference type="CDD" id="cd09917">
    <property type="entry name" value="F-box_SF"/>
    <property type="match status" value="1"/>
</dbReference>
<dbReference type="Gene3D" id="3.80.10.10">
    <property type="entry name" value="Ribonuclease Inhibitor"/>
    <property type="match status" value="1"/>
</dbReference>
<dbReference type="SUPFAM" id="SSF81383">
    <property type="entry name" value="F-box domain"/>
    <property type="match status" value="1"/>
</dbReference>
<dbReference type="AlphaFoldDB" id="A0A5J9W6W5"/>
<accession>A0A5J9W6W5</accession>
<evidence type="ECO:0000313" key="3">
    <source>
        <dbReference type="EMBL" id="TVU43697.1"/>
    </source>
</evidence>
<dbReference type="InterPro" id="IPR001810">
    <property type="entry name" value="F-box_dom"/>
</dbReference>
<dbReference type="InterPro" id="IPR036047">
    <property type="entry name" value="F-box-like_dom_sf"/>
</dbReference>
<feature type="region of interest" description="Disordered" evidence="1">
    <location>
        <begin position="79"/>
        <end position="113"/>
    </location>
</feature>
<dbReference type="InterPro" id="IPR044997">
    <property type="entry name" value="F-box_plant"/>
</dbReference>
<dbReference type="EMBL" id="RWGY01000005">
    <property type="protein sequence ID" value="TVU43697.1"/>
    <property type="molecule type" value="Genomic_DNA"/>
</dbReference>
<name>A0A5J9W6W5_9POAL</name>
<feature type="compositionally biased region" description="Acidic residues" evidence="1">
    <location>
        <begin position="84"/>
        <end position="102"/>
    </location>
</feature>
<dbReference type="Gramene" id="TVU43697">
    <property type="protein sequence ID" value="TVU43697"/>
    <property type="gene ID" value="EJB05_10185"/>
</dbReference>
<evidence type="ECO:0000313" key="4">
    <source>
        <dbReference type="Proteomes" id="UP000324897"/>
    </source>
</evidence>
<proteinExistence type="predicted"/>
<dbReference type="SMART" id="SM00256">
    <property type="entry name" value="FBOX"/>
    <property type="match status" value="1"/>
</dbReference>
<dbReference type="InterPro" id="IPR055411">
    <property type="entry name" value="LRR_FXL15/At3g58940/PEG3-like"/>
</dbReference>
<organism evidence="3 4">
    <name type="scientific">Eragrostis curvula</name>
    <name type="common">weeping love grass</name>
    <dbReference type="NCBI Taxonomy" id="38414"/>
    <lineage>
        <taxon>Eukaryota</taxon>
        <taxon>Viridiplantae</taxon>
        <taxon>Streptophyta</taxon>
        <taxon>Embryophyta</taxon>
        <taxon>Tracheophyta</taxon>
        <taxon>Spermatophyta</taxon>
        <taxon>Magnoliopsida</taxon>
        <taxon>Liliopsida</taxon>
        <taxon>Poales</taxon>
        <taxon>Poaceae</taxon>
        <taxon>PACMAD clade</taxon>
        <taxon>Chloridoideae</taxon>
        <taxon>Eragrostideae</taxon>
        <taxon>Eragrostidinae</taxon>
        <taxon>Eragrostis</taxon>
    </lineage>
</organism>
<evidence type="ECO:0000256" key="1">
    <source>
        <dbReference type="SAM" id="MobiDB-lite"/>
    </source>
</evidence>
<dbReference type="InterPro" id="IPR032675">
    <property type="entry name" value="LRR_dom_sf"/>
</dbReference>
<feature type="domain" description="F-box" evidence="2">
    <location>
        <begin position="15"/>
        <end position="68"/>
    </location>
</feature>
<feature type="non-terminal residue" evidence="3">
    <location>
        <position position="1"/>
    </location>
</feature>
<keyword evidence="4" id="KW-1185">Reference proteome</keyword>
<dbReference type="Pfam" id="PF24758">
    <property type="entry name" value="LRR_At5g56370"/>
    <property type="match status" value="1"/>
</dbReference>
<reference evidence="3 4" key="1">
    <citation type="journal article" date="2019" name="Sci. Rep.">
        <title>A high-quality genome of Eragrostis curvula grass provides insights into Poaceae evolution and supports new strategies to enhance forage quality.</title>
        <authorList>
            <person name="Carballo J."/>
            <person name="Santos B.A.C.M."/>
            <person name="Zappacosta D."/>
            <person name="Garbus I."/>
            <person name="Selva J.P."/>
            <person name="Gallo C.A."/>
            <person name="Diaz A."/>
            <person name="Albertini E."/>
            <person name="Caccamo M."/>
            <person name="Echenique V."/>
        </authorList>
    </citation>
    <scope>NUCLEOTIDE SEQUENCE [LARGE SCALE GENOMIC DNA]</scope>
    <source>
        <strain evidence="4">cv. Victoria</strain>
        <tissue evidence="3">Leaf</tissue>
    </source>
</reference>
<dbReference type="Gene3D" id="1.20.1280.50">
    <property type="match status" value="1"/>
</dbReference>
<dbReference type="Proteomes" id="UP000324897">
    <property type="component" value="Unassembled WGS sequence"/>
</dbReference>
<dbReference type="Pfam" id="PF00646">
    <property type="entry name" value="F-box"/>
    <property type="match status" value="1"/>
</dbReference>
<dbReference type="SUPFAM" id="SSF52047">
    <property type="entry name" value="RNI-like"/>
    <property type="match status" value="1"/>
</dbReference>
<dbReference type="PROSITE" id="PS50181">
    <property type="entry name" value="FBOX"/>
    <property type="match status" value="1"/>
</dbReference>
<dbReference type="PANTHER" id="PTHR32153">
    <property type="entry name" value="OJ000223_09.16 PROTEIN"/>
    <property type="match status" value="1"/>
</dbReference>
<gene>
    <name evidence="3" type="ORF">EJB05_10185</name>
</gene>
<evidence type="ECO:0000259" key="2">
    <source>
        <dbReference type="PROSITE" id="PS50181"/>
    </source>
</evidence>
<sequence length="544" mass="62116">MESSRTRRSRSEDDDDLLRKLPPDVLISILEKLGLRDVFRTRALSRSWRRLHDQLQLPRIVLDIYDFLPDGENWEDTYFGYDSDLSEDEDDDEAPDGDDDSDDGGRRDDCDDDELSKASHKLLDAATAVLKQQQQQRTGVPVVCTMKILLRRDYMSLGRLLDAAVAAGRVSATELAITARFLDDNPDEPLLAAYEQRFRRLFSGCPAAFGCLTRLTMERVKLDVVDLDSVLAACGRLETLSLSECGDYHGQTWHARHERLAEITVHYCGFEIVDLAWLPRLHRFTLRCWPSRFSRLKMNEWDAMRDWVLSTTPQPVSFGHVPSLTTLTLSNDDYRNGGIRRKLSSILANTAVTDLRLNFKGSNIWIVPESQKPFNDVFRNLKFLKVRSVYETCGLDWTMFLLQAAPHLKELYIKICDRIKSNDNTRVSGEVATAGVKHYNLIRFTIRGCYNIEDIIVPFTCRLVEAAVNLKEIYMRESTAFVRSGLVDPQVVTGFPRTDKEKEWLRKRITNGRCTPLTIDIIQSYTAGERSQDTAGSTRKVSAL</sequence>